<reference evidence="1 2" key="1">
    <citation type="submission" date="2020-08" db="EMBL/GenBank/DDBJ databases">
        <title>Functional genomics of gut bacteria from endangered species of beetles.</title>
        <authorList>
            <person name="Carlos-Shanley C."/>
        </authorList>
    </citation>
    <scope>NUCLEOTIDE SEQUENCE [LARGE SCALE GENOMIC DNA]</scope>
    <source>
        <strain evidence="1 2">S00202</strain>
    </source>
</reference>
<dbReference type="RefSeq" id="WP_184682804.1">
    <property type="nucleotide sequence ID" value="NZ_JACHLL010000003.1"/>
</dbReference>
<comment type="caution">
    <text evidence="1">The sequence shown here is derived from an EMBL/GenBank/DDBJ whole genome shotgun (WGS) entry which is preliminary data.</text>
</comment>
<organism evidence="1 2">
    <name type="scientific">Pseudomonas fluvialis</name>
    <dbReference type="NCBI Taxonomy" id="1793966"/>
    <lineage>
        <taxon>Bacteria</taxon>
        <taxon>Pseudomonadati</taxon>
        <taxon>Pseudomonadota</taxon>
        <taxon>Gammaproteobacteria</taxon>
        <taxon>Pseudomonadales</taxon>
        <taxon>Pseudomonadaceae</taxon>
        <taxon>Pseudomonas</taxon>
    </lineage>
</organism>
<dbReference type="AlphaFoldDB" id="A0A7X0BVB5"/>
<keyword evidence="2" id="KW-1185">Reference proteome</keyword>
<dbReference type="EMBL" id="JACHLL010000003">
    <property type="protein sequence ID" value="MBB6341789.1"/>
    <property type="molecule type" value="Genomic_DNA"/>
</dbReference>
<protein>
    <submittedName>
        <fullName evidence="1">Uncharacterized protein</fullName>
    </submittedName>
</protein>
<dbReference type="Proteomes" id="UP000557193">
    <property type="component" value="Unassembled WGS sequence"/>
</dbReference>
<accession>A0A7X0BVB5</accession>
<gene>
    <name evidence="1" type="ORF">HNP49_001957</name>
</gene>
<proteinExistence type="predicted"/>
<evidence type="ECO:0000313" key="1">
    <source>
        <dbReference type="EMBL" id="MBB6341789.1"/>
    </source>
</evidence>
<evidence type="ECO:0000313" key="2">
    <source>
        <dbReference type="Proteomes" id="UP000557193"/>
    </source>
</evidence>
<name>A0A7X0BVB5_9PSED</name>
<sequence length="88" mass="10270">MNVLPDYSEGYKVYPEVQELLLMLAQCWDALKPYLLPPISDADYDRQALLLVELYILIGKQQAHPMASLVAHLERQQREYDQQVRLLP</sequence>